<evidence type="ECO:0000259" key="3">
    <source>
        <dbReference type="Pfam" id="PF18317"/>
    </source>
</evidence>
<dbReference type="Gene3D" id="3.40.50.10860">
    <property type="entry name" value="Leucine Dehydrogenase, chain A, domain 1"/>
    <property type="match status" value="1"/>
</dbReference>
<name>A0ABD3AJX4_9GENT</name>
<organism evidence="4 5">
    <name type="scientific">Cinchona calisaya</name>
    <dbReference type="NCBI Taxonomy" id="153742"/>
    <lineage>
        <taxon>Eukaryota</taxon>
        <taxon>Viridiplantae</taxon>
        <taxon>Streptophyta</taxon>
        <taxon>Embryophyta</taxon>
        <taxon>Tracheophyta</taxon>
        <taxon>Spermatophyta</taxon>
        <taxon>Magnoliopsida</taxon>
        <taxon>eudicotyledons</taxon>
        <taxon>Gunneridae</taxon>
        <taxon>Pentapetalae</taxon>
        <taxon>asterids</taxon>
        <taxon>lamiids</taxon>
        <taxon>Gentianales</taxon>
        <taxon>Rubiaceae</taxon>
        <taxon>Cinchonoideae</taxon>
        <taxon>Cinchoneae</taxon>
        <taxon>Cinchona</taxon>
    </lineage>
</organism>
<feature type="domain" description="Quinate/shikimate 5-dehydrogenase/glutamyl-tRNA reductase" evidence="1">
    <location>
        <begin position="361"/>
        <end position="432"/>
    </location>
</feature>
<dbReference type="Pfam" id="PF01487">
    <property type="entry name" value="DHquinase_I"/>
    <property type="match status" value="1"/>
</dbReference>
<proteinExistence type="inferred from homology"/>
<dbReference type="Pfam" id="PF01488">
    <property type="entry name" value="Shikimate_DH"/>
    <property type="match status" value="1"/>
</dbReference>
<evidence type="ECO:0000313" key="5">
    <source>
        <dbReference type="Proteomes" id="UP001630127"/>
    </source>
</evidence>
<dbReference type="HAMAP" id="MF_00222">
    <property type="entry name" value="Shikimate_DH_AroE"/>
    <property type="match status" value="1"/>
</dbReference>
<dbReference type="AlphaFoldDB" id="A0ABD3AJX4"/>
<dbReference type="InterPro" id="IPR041121">
    <property type="entry name" value="SDH_C"/>
</dbReference>
<dbReference type="InterPro" id="IPR006151">
    <property type="entry name" value="Shikm_DH/Glu-tRNA_Rdtase"/>
</dbReference>
<evidence type="ECO:0000313" key="4">
    <source>
        <dbReference type="EMBL" id="KAL3531411.1"/>
    </source>
</evidence>
<dbReference type="PANTHER" id="PTHR21089">
    <property type="entry name" value="SHIKIMATE DEHYDROGENASE"/>
    <property type="match status" value="1"/>
</dbReference>
<accession>A0ABD3AJX4</accession>
<reference evidence="4 5" key="1">
    <citation type="submission" date="2024-11" db="EMBL/GenBank/DDBJ databases">
        <title>A near-complete genome assembly of Cinchona calisaya.</title>
        <authorList>
            <person name="Lian D.C."/>
            <person name="Zhao X.W."/>
            <person name="Wei L."/>
        </authorList>
    </citation>
    <scope>NUCLEOTIDE SEQUENCE [LARGE SCALE GENOMIC DNA]</scope>
    <source>
        <tissue evidence="4">Nenye</tissue>
    </source>
</reference>
<sequence>MGFRSDLLICTSLECKSKEEMLVSIDKAKEEGADLVELCIDSMPFSHISEVEHLFRLRTLPSIVSYRPSSRKGRGGWSRNKCLQVLKLAVELDVEFVEVEYEEATDEVISELMSRRSNSKIIISSYLNGATLCKEKLGNLVICLQSTGADVIKLVVDVAYITDVAPLFHMLTHSQVPLIARAVGDRGLISQLLGPKYGASVVWGSLGDKPVAGLPPILSIKQVYNLEYMNPDTKVFGVISNPVGHSKGPLLHNPAFRHTEYNGIYVPLLVDNIKEFFRVYSCCDFAGFSVGIPHKEAAVGCCDEVDPLAKSIGAVNTIIRRPTDGKLIGYNTDCDACITAIEEALRERRITNGHASHASPIAGKLFVLVGAGGAGRAMAFGAKNKGARVVIFNRNLERAKALASAVSGEALPYECLSTYCPEKGMILANASAVGMHPNIDQTPVSKEALGSYELVFDAVYTPRNTRLLQEAAEVGAIVVSGVEMFIRQALGQFKLFTGGLAPEDFMRKTVLEKF</sequence>
<dbReference type="Gene3D" id="3.20.20.70">
    <property type="entry name" value="Aldolase class I"/>
    <property type="match status" value="1"/>
</dbReference>
<comment type="caution">
    <text evidence="4">The sequence shown here is derived from an EMBL/GenBank/DDBJ whole genome shotgun (WGS) entry which is preliminary data.</text>
</comment>
<dbReference type="EMBL" id="JBJUIK010000004">
    <property type="protein sequence ID" value="KAL3531411.1"/>
    <property type="molecule type" value="Genomic_DNA"/>
</dbReference>
<dbReference type="FunFam" id="3.40.50.10860:FF:000009">
    <property type="entry name" value="Bifunctional 3-dehydroquinate dehydratase/shikimate dehydrogenase, chloroplastic"/>
    <property type="match status" value="1"/>
</dbReference>
<dbReference type="PANTHER" id="PTHR21089:SF7">
    <property type="entry name" value="BIFUNCTIONAL 3-DEHYDROQUINATE DEHYDRATASE_SHIKIMATE DEHYDROGENASE, CHLOROPLASTIC-LIKE ISOFORM X1"/>
    <property type="match status" value="1"/>
</dbReference>
<evidence type="ECO:0000259" key="1">
    <source>
        <dbReference type="Pfam" id="PF01488"/>
    </source>
</evidence>
<dbReference type="SUPFAM" id="SSF53223">
    <property type="entry name" value="Aminoacid dehydrogenase-like, N-terminal domain"/>
    <property type="match status" value="1"/>
</dbReference>
<dbReference type="CDD" id="cd00502">
    <property type="entry name" value="DHQase_I"/>
    <property type="match status" value="1"/>
</dbReference>
<dbReference type="InterPro" id="IPR046346">
    <property type="entry name" value="Aminoacid_DH-like_N_sf"/>
</dbReference>
<dbReference type="Pfam" id="PF08501">
    <property type="entry name" value="Shikimate_dh_N"/>
    <property type="match status" value="1"/>
</dbReference>
<dbReference type="Gene3D" id="3.40.50.720">
    <property type="entry name" value="NAD(P)-binding Rossmann-like Domain"/>
    <property type="match status" value="1"/>
</dbReference>
<protein>
    <recommendedName>
        <fullName evidence="6">Shikimate dehydrogenase</fullName>
    </recommendedName>
</protein>
<dbReference type="InterPro" id="IPR036291">
    <property type="entry name" value="NAD(P)-bd_dom_sf"/>
</dbReference>
<dbReference type="Pfam" id="PF18317">
    <property type="entry name" value="SDH_C"/>
    <property type="match status" value="1"/>
</dbReference>
<dbReference type="InterPro" id="IPR022893">
    <property type="entry name" value="Shikimate_DH_fam"/>
</dbReference>
<feature type="domain" description="SDH C-terminal" evidence="3">
    <location>
        <begin position="481"/>
        <end position="511"/>
    </location>
</feature>
<dbReference type="InterPro" id="IPR013785">
    <property type="entry name" value="Aldolase_TIM"/>
</dbReference>
<evidence type="ECO:0000259" key="2">
    <source>
        <dbReference type="Pfam" id="PF08501"/>
    </source>
</evidence>
<dbReference type="InterPro" id="IPR013708">
    <property type="entry name" value="Shikimate_DH-bd_N"/>
</dbReference>
<dbReference type="CDD" id="cd01065">
    <property type="entry name" value="NAD_bind_Shikimate_DH"/>
    <property type="match status" value="1"/>
</dbReference>
<dbReference type="InterPro" id="IPR001381">
    <property type="entry name" value="DHquinase_I"/>
</dbReference>
<dbReference type="FunFam" id="3.40.50.720:FF:000172">
    <property type="entry name" value="Bifunctional 3-dehydroquinate dehydratase/shikimate dehydrogenase, chloroplastic"/>
    <property type="match status" value="1"/>
</dbReference>
<dbReference type="Proteomes" id="UP001630127">
    <property type="component" value="Unassembled WGS sequence"/>
</dbReference>
<gene>
    <name evidence="4" type="ORF">ACH5RR_010733</name>
</gene>
<dbReference type="SUPFAM" id="SSF51735">
    <property type="entry name" value="NAD(P)-binding Rossmann-fold domains"/>
    <property type="match status" value="1"/>
</dbReference>
<feature type="domain" description="Shikimate dehydrogenase substrate binding N-terminal" evidence="2">
    <location>
        <begin position="238"/>
        <end position="318"/>
    </location>
</feature>
<keyword evidence="5" id="KW-1185">Reference proteome</keyword>
<dbReference type="SUPFAM" id="SSF51569">
    <property type="entry name" value="Aldolase"/>
    <property type="match status" value="1"/>
</dbReference>
<evidence type="ECO:0008006" key="6">
    <source>
        <dbReference type="Google" id="ProtNLM"/>
    </source>
</evidence>